<dbReference type="Gene3D" id="2.130.10.10">
    <property type="entry name" value="YVTN repeat-like/Quinoprotein amine dehydrogenase"/>
    <property type="match status" value="1"/>
</dbReference>
<dbReference type="PANTHER" id="PTHR30344:SF1">
    <property type="entry name" value="6-PHOSPHOGLUCONOLACTONASE"/>
    <property type="match status" value="1"/>
</dbReference>
<feature type="signal peptide" evidence="3">
    <location>
        <begin position="1"/>
        <end position="21"/>
    </location>
</feature>
<keyword evidence="5" id="KW-1185">Reference proteome</keyword>
<dbReference type="PROSITE" id="PS51257">
    <property type="entry name" value="PROKAR_LIPOPROTEIN"/>
    <property type="match status" value="1"/>
</dbReference>
<dbReference type="PANTHER" id="PTHR30344">
    <property type="entry name" value="6-PHOSPHOGLUCONOLACTONASE-RELATED"/>
    <property type="match status" value="1"/>
</dbReference>
<keyword evidence="2" id="KW-0313">Glucose metabolism</keyword>
<dbReference type="SUPFAM" id="SSF75011">
    <property type="entry name" value="3-carboxy-cis,cis-mucoante lactonizing enzyme"/>
    <property type="match status" value="1"/>
</dbReference>
<sequence>MNKLVFFVCAAVALCSCKHTAVNSKVLMYVGATSNDSLKGIEYCYFDTVSGQIGELALASQMLNPNFLEVDRQNNLLFAVGQSQEPQAKSSLLRCYKVNDSNGAITPISEALVPGQGSCYVALDQSREKVMVANYSSGDVCVFHFLNNQLSYLNSVQHYGTGPDKSRQEAAHAHSINIDPGSDRIYSADLGADKLMVYTITENGLKTLDSVLCRPGAGPRHFDFSPNGKILAVVNELDCTVSTFAIDDTGVYKEAMQTLSMLPDTFSGVAYCADIHFSPDGKFLYASNRGFDCIAVFEVSGTHLQRVELMTDGIKWPRNFAIDPSGNFVLVANRDANNITVYKRNKKNGKLTRLPHTVETERPICIKFFS</sequence>
<evidence type="ECO:0000313" key="4">
    <source>
        <dbReference type="EMBL" id="SMO71563.1"/>
    </source>
</evidence>
<dbReference type="AlphaFoldDB" id="A0A521DIK8"/>
<feature type="chain" id="PRO_5022194136" evidence="3">
    <location>
        <begin position="22"/>
        <end position="370"/>
    </location>
</feature>
<dbReference type="Pfam" id="PF10282">
    <property type="entry name" value="Lactonase"/>
    <property type="match status" value="1"/>
</dbReference>
<organism evidence="4 5">
    <name type="scientific">Saccharicrinis carchari</name>
    <dbReference type="NCBI Taxonomy" id="1168039"/>
    <lineage>
        <taxon>Bacteria</taxon>
        <taxon>Pseudomonadati</taxon>
        <taxon>Bacteroidota</taxon>
        <taxon>Bacteroidia</taxon>
        <taxon>Marinilabiliales</taxon>
        <taxon>Marinilabiliaceae</taxon>
        <taxon>Saccharicrinis</taxon>
    </lineage>
</organism>
<gene>
    <name evidence="4" type="ORF">SAMN06265379_105239</name>
</gene>
<evidence type="ECO:0000256" key="3">
    <source>
        <dbReference type="SAM" id="SignalP"/>
    </source>
</evidence>
<evidence type="ECO:0000256" key="1">
    <source>
        <dbReference type="ARBA" id="ARBA00005564"/>
    </source>
</evidence>
<dbReference type="GO" id="GO:0017057">
    <property type="term" value="F:6-phosphogluconolactonase activity"/>
    <property type="evidence" value="ECO:0007669"/>
    <property type="project" value="TreeGrafter"/>
</dbReference>
<keyword evidence="2" id="KW-0119">Carbohydrate metabolism</keyword>
<keyword evidence="3" id="KW-0732">Signal</keyword>
<dbReference type="GO" id="GO:0006006">
    <property type="term" value="P:glucose metabolic process"/>
    <property type="evidence" value="ECO:0007669"/>
    <property type="project" value="UniProtKB-KW"/>
</dbReference>
<evidence type="ECO:0000256" key="2">
    <source>
        <dbReference type="ARBA" id="ARBA00022526"/>
    </source>
</evidence>
<dbReference type="InterPro" id="IPR019405">
    <property type="entry name" value="Lactonase_7-beta_prop"/>
</dbReference>
<accession>A0A521DIK8</accession>
<proteinExistence type="inferred from homology"/>
<dbReference type="InterPro" id="IPR015943">
    <property type="entry name" value="WD40/YVTN_repeat-like_dom_sf"/>
</dbReference>
<dbReference type="RefSeq" id="WP_142533685.1">
    <property type="nucleotide sequence ID" value="NZ_FXTB01000005.1"/>
</dbReference>
<name>A0A521DIK8_SACCC</name>
<comment type="similarity">
    <text evidence="1">Belongs to the cycloisomerase 2 family.</text>
</comment>
<protein>
    <submittedName>
        <fullName evidence="4">6-phosphogluconolactonase</fullName>
    </submittedName>
</protein>
<dbReference type="InterPro" id="IPR050282">
    <property type="entry name" value="Cycloisomerase_2"/>
</dbReference>
<evidence type="ECO:0000313" key="5">
    <source>
        <dbReference type="Proteomes" id="UP000319040"/>
    </source>
</evidence>
<dbReference type="OrthoDB" id="9790815at2"/>
<dbReference type="EMBL" id="FXTB01000005">
    <property type="protein sequence ID" value="SMO71563.1"/>
    <property type="molecule type" value="Genomic_DNA"/>
</dbReference>
<dbReference type="Proteomes" id="UP000319040">
    <property type="component" value="Unassembled WGS sequence"/>
</dbReference>
<reference evidence="4 5" key="1">
    <citation type="submission" date="2017-05" db="EMBL/GenBank/DDBJ databases">
        <authorList>
            <person name="Varghese N."/>
            <person name="Submissions S."/>
        </authorList>
    </citation>
    <scope>NUCLEOTIDE SEQUENCE [LARGE SCALE GENOMIC DNA]</scope>
    <source>
        <strain evidence="4 5">DSM 27040</strain>
    </source>
</reference>